<reference evidence="8 9" key="1">
    <citation type="journal article" date="2022" name="Int. J. Syst. Evol. Microbiol.">
        <title>Prevotella herbatica sp. nov., a plant polysaccharide-decomposing anaerobic bacterium isolated from a methanogenic reactor.</title>
        <authorList>
            <person name="Uek A."/>
            <person name="Tonouchi A."/>
            <person name="Kaku N."/>
            <person name="Ueki K."/>
        </authorList>
    </citation>
    <scope>NUCLEOTIDE SEQUENCE [LARGE SCALE GENOMIC DNA]</scope>
    <source>
        <strain evidence="8 9">WR041</strain>
    </source>
</reference>
<evidence type="ECO:0000256" key="5">
    <source>
        <dbReference type="ARBA" id="ARBA00023237"/>
    </source>
</evidence>
<dbReference type="RefSeq" id="WP_207155514.1">
    <property type="nucleotide sequence ID" value="NZ_AP024484.1"/>
</dbReference>
<dbReference type="InterPro" id="IPR012944">
    <property type="entry name" value="SusD_RagB_dom"/>
</dbReference>
<evidence type="ECO:0000256" key="2">
    <source>
        <dbReference type="ARBA" id="ARBA00006275"/>
    </source>
</evidence>
<dbReference type="SUPFAM" id="SSF48452">
    <property type="entry name" value="TPR-like"/>
    <property type="match status" value="1"/>
</dbReference>
<dbReference type="CDD" id="cd08977">
    <property type="entry name" value="SusD"/>
    <property type="match status" value="1"/>
</dbReference>
<evidence type="ECO:0000313" key="9">
    <source>
        <dbReference type="Proteomes" id="UP001319045"/>
    </source>
</evidence>
<dbReference type="Gene3D" id="1.25.40.390">
    <property type="match status" value="1"/>
</dbReference>
<comment type="subcellular location">
    <subcellularLocation>
        <location evidence="1">Cell outer membrane</location>
    </subcellularLocation>
</comment>
<dbReference type="Proteomes" id="UP001319045">
    <property type="component" value="Chromosome"/>
</dbReference>
<gene>
    <name evidence="8" type="ORF">prwr041_12620</name>
</gene>
<dbReference type="PROSITE" id="PS51257">
    <property type="entry name" value="PROKAR_LIPOPROTEIN"/>
    <property type="match status" value="1"/>
</dbReference>
<proteinExistence type="inferred from homology"/>
<feature type="domain" description="RagB/SusD" evidence="6">
    <location>
        <begin position="358"/>
        <end position="538"/>
    </location>
</feature>
<feature type="domain" description="SusD-like N-terminal" evidence="7">
    <location>
        <begin position="73"/>
        <end position="223"/>
    </location>
</feature>
<sequence>MKKNILYIGIATVLLLGTASCNDYIDIPSKSKYDSESVFEDATKAEMAVLGCYPQTFNREYFYQLGMGTDECFSTEGETNSKNQIANYVYTSSNAPTGLYNAMYQGIEYANVCIKNLKKMSSSNSSEQKKLNYLLGEALAIRAENYFNLVRYFGDVPFITTPTSDASTFYSSRTSRDTIYDHIIADMQSATQLLSWDSENVVSSESERFTKNSAYGILARISLYAAGYSLRWNLDTYDPTTVKMAQRSNQTRIKELYEIAADACKTVIDRKENSLMPKYETVFRDILEKKFDNETMLQIGQYSSQVNSYNVGYTNGIFCHTNTIYGKTAPQMIVNPVYYFNFENGDTRRDVSICNYGYAGTKDKNGERQLNGLPSNTIGKFRVDWKNDAGINASTREIDFPILRYSDILLMYAEALNELNNGANSQAIDALKQVRARAFGGDVTKIGNIPSGHDAFLKAIQDERKLEFGFEGLRRTDLCRWNILYETLTQTKKDLLDLANGEGRFSDYKLHYAAYKAEKPSGFNEPIVAMRYTPIAQSDSIIYAKQGYKVQNMFIGTDGFTNALHKIDKREAWMTTSLFRGLVKNQVEILPLNTTSIIDINKGLEGQQHPLY</sequence>
<keyword evidence="3" id="KW-0732">Signal</keyword>
<evidence type="ECO:0000256" key="4">
    <source>
        <dbReference type="ARBA" id="ARBA00023136"/>
    </source>
</evidence>
<organism evidence="8 9">
    <name type="scientific">Prevotella herbatica</name>
    <dbReference type="NCBI Taxonomy" id="2801997"/>
    <lineage>
        <taxon>Bacteria</taxon>
        <taxon>Pseudomonadati</taxon>
        <taxon>Bacteroidota</taxon>
        <taxon>Bacteroidia</taxon>
        <taxon>Bacteroidales</taxon>
        <taxon>Prevotellaceae</taxon>
        <taxon>Prevotella</taxon>
    </lineage>
</organism>
<evidence type="ECO:0000256" key="1">
    <source>
        <dbReference type="ARBA" id="ARBA00004442"/>
    </source>
</evidence>
<accession>A0ABM7NXW5</accession>
<name>A0ABM7NXW5_9BACT</name>
<dbReference type="Pfam" id="PF14322">
    <property type="entry name" value="SusD-like_3"/>
    <property type="match status" value="1"/>
</dbReference>
<dbReference type="InterPro" id="IPR033985">
    <property type="entry name" value="SusD-like_N"/>
</dbReference>
<dbReference type="InterPro" id="IPR011990">
    <property type="entry name" value="TPR-like_helical_dom_sf"/>
</dbReference>
<protein>
    <submittedName>
        <fullName evidence="8">Starch-binding protein</fullName>
    </submittedName>
</protein>
<keyword evidence="5" id="KW-0998">Cell outer membrane</keyword>
<evidence type="ECO:0000259" key="6">
    <source>
        <dbReference type="Pfam" id="PF07980"/>
    </source>
</evidence>
<evidence type="ECO:0000259" key="7">
    <source>
        <dbReference type="Pfam" id="PF14322"/>
    </source>
</evidence>
<dbReference type="EMBL" id="AP024484">
    <property type="protein sequence ID" value="BCS85369.1"/>
    <property type="molecule type" value="Genomic_DNA"/>
</dbReference>
<comment type="similarity">
    <text evidence="2">Belongs to the SusD family.</text>
</comment>
<dbReference type="Pfam" id="PF07980">
    <property type="entry name" value="SusD_RagB"/>
    <property type="match status" value="1"/>
</dbReference>
<evidence type="ECO:0000256" key="3">
    <source>
        <dbReference type="ARBA" id="ARBA00022729"/>
    </source>
</evidence>
<evidence type="ECO:0000313" key="8">
    <source>
        <dbReference type="EMBL" id="BCS85369.1"/>
    </source>
</evidence>
<keyword evidence="9" id="KW-1185">Reference proteome</keyword>
<keyword evidence="4" id="KW-0472">Membrane</keyword>